<accession>A0A0L8FLW4</accession>
<keyword evidence="2 5" id="KW-0812">Transmembrane</keyword>
<dbReference type="Gene3D" id="1.20.1740.10">
    <property type="entry name" value="Amino acid/polyamine transporter I"/>
    <property type="match status" value="1"/>
</dbReference>
<dbReference type="OrthoDB" id="6146814at2759"/>
<dbReference type="InterPro" id="IPR050598">
    <property type="entry name" value="AminoAcid_Transporter"/>
</dbReference>
<feature type="transmembrane region" description="Helical" evidence="5">
    <location>
        <begin position="108"/>
        <end position="129"/>
    </location>
</feature>
<feature type="transmembrane region" description="Helical" evidence="5">
    <location>
        <begin position="47"/>
        <end position="69"/>
    </location>
</feature>
<dbReference type="PANTHER" id="PTHR11785:SF512">
    <property type="entry name" value="SOBREMESA, ISOFORM B"/>
    <property type="match status" value="1"/>
</dbReference>
<evidence type="ECO:0008006" key="7">
    <source>
        <dbReference type="Google" id="ProtNLM"/>
    </source>
</evidence>
<feature type="transmembrane region" description="Helical" evidence="5">
    <location>
        <begin position="135"/>
        <end position="154"/>
    </location>
</feature>
<evidence type="ECO:0000256" key="5">
    <source>
        <dbReference type="SAM" id="Phobius"/>
    </source>
</evidence>
<feature type="transmembrane region" description="Helical" evidence="5">
    <location>
        <begin position="75"/>
        <end position="96"/>
    </location>
</feature>
<name>A0A0L8FLW4_OCTBM</name>
<dbReference type="STRING" id="37653.A0A0L8FLW4"/>
<proteinExistence type="predicted"/>
<evidence type="ECO:0000256" key="3">
    <source>
        <dbReference type="ARBA" id="ARBA00022989"/>
    </source>
</evidence>
<evidence type="ECO:0000256" key="2">
    <source>
        <dbReference type="ARBA" id="ARBA00022692"/>
    </source>
</evidence>
<evidence type="ECO:0000256" key="4">
    <source>
        <dbReference type="ARBA" id="ARBA00023136"/>
    </source>
</evidence>
<sequence>MAVREKESEDDREVSKCTESNEGKLCYVAGREGHFPRVFSYIHHKNLTPVPSVIFTALMGIIIIIPGKISTLIDFYSFSAWTVYGIGAFTVIYLRITQPNLKRPLKVPIVIPVIVVIMSAYLVLAPVIQNPKIEFFFAFLFICSGLLFYFPFVYKKISPPGIGRFQLFLQKLLCVVPSDTSPEEEEMSELSSDAKKL</sequence>
<dbReference type="PANTHER" id="PTHR11785">
    <property type="entry name" value="AMINO ACID TRANSPORTER"/>
    <property type="match status" value="1"/>
</dbReference>
<dbReference type="InterPro" id="IPR002293">
    <property type="entry name" value="AA/rel_permease1"/>
</dbReference>
<keyword evidence="3 5" id="KW-1133">Transmembrane helix</keyword>
<comment type="subcellular location">
    <subcellularLocation>
        <location evidence="1">Membrane</location>
        <topology evidence="1">Multi-pass membrane protein</topology>
    </subcellularLocation>
</comment>
<dbReference type="Pfam" id="PF13520">
    <property type="entry name" value="AA_permease_2"/>
    <property type="match status" value="1"/>
</dbReference>
<dbReference type="GO" id="GO:0015179">
    <property type="term" value="F:L-amino acid transmembrane transporter activity"/>
    <property type="evidence" value="ECO:0007669"/>
    <property type="project" value="TreeGrafter"/>
</dbReference>
<evidence type="ECO:0000256" key="1">
    <source>
        <dbReference type="ARBA" id="ARBA00004141"/>
    </source>
</evidence>
<organism evidence="6">
    <name type="scientific">Octopus bimaculoides</name>
    <name type="common">California two-spotted octopus</name>
    <dbReference type="NCBI Taxonomy" id="37653"/>
    <lineage>
        <taxon>Eukaryota</taxon>
        <taxon>Metazoa</taxon>
        <taxon>Spiralia</taxon>
        <taxon>Lophotrochozoa</taxon>
        <taxon>Mollusca</taxon>
        <taxon>Cephalopoda</taxon>
        <taxon>Coleoidea</taxon>
        <taxon>Octopodiformes</taxon>
        <taxon>Octopoda</taxon>
        <taxon>Incirrata</taxon>
        <taxon>Octopodidae</taxon>
        <taxon>Octopus</taxon>
    </lineage>
</organism>
<dbReference type="EMBL" id="KQ429026">
    <property type="protein sequence ID" value="KOF65674.1"/>
    <property type="molecule type" value="Genomic_DNA"/>
</dbReference>
<protein>
    <recommendedName>
        <fullName evidence="7">Cationic amino acid transporter C-terminal domain-containing protein</fullName>
    </recommendedName>
</protein>
<gene>
    <name evidence="6" type="ORF">OCBIM_22014656mg</name>
</gene>
<keyword evidence="4 5" id="KW-0472">Membrane</keyword>
<dbReference type="AlphaFoldDB" id="A0A0L8FLW4"/>
<dbReference type="GO" id="GO:0016020">
    <property type="term" value="C:membrane"/>
    <property type="evidence" value="ECO:0007669"/>
    <property type="project" value="UniProtKB-SubCell"/>
</dbReference>
<evidence type="ECO:0000313" key="6">
    <source>
        <dbReference type="EMBL" id="KOF65674.1"/>
    </source>
</evidence>
<reference evidence="6" key="1">
    <citation type="submission" date="2015-07" db="EMBL/GenBank/DDBJ databases">
        <title>MeaNS - Measles Nucleotide Surveillance Program.</title>
        <authorList>
            <person name="Tran T."/>
            <person name="Druce J."/>
        </authorList>
    </citation>
    <scope>NUCLEOTIDE SEQUENCE</scope>
    <source>
        <strain evidence="6">UCB-OBI-ISO-001</strain>
        <tissue evidence="6">Gonad</tissue>
    </source>
</reference>